<dbReference type="SUPFAM" id="SSF82679">
    <property type="entry name" value="N-utilization substance G protein NusG, N-terminal domain"/>
    <property type="match status" value="1"/>
</dbReference>
<dbReference type="InterPro" id="IPR006645">
    <property type="entry name" value="NGN-like_dom"/>
</dbReference>
<keyword evidence="2" id="KW-0812">Transmembrane</keyword>
<keyword evidence="2" id="KW-0472">Membrane</keyword>
<reference evidence="4 5" key="1">
    <citation type="journal article" date="2006" name="Genome Res.">
        <title>Massive genome erosion and functional adaptations provide insights into the symbiotic lifestyle of Sodalis glossinidius in the tsetse host.</title>
        <authorList>
            <person name="Toh H."/>
            <person name="Weiss B.L."/>
            <person name="Perkin S.A.H."/>
            <person name="Yamashita A."/>
            <person name="Oshima K."/>
            <person name="Hattori M."/>
            <person name="Aksoy S."/>
        </authorList>
    </citation>
    <scope>NUCLEOTIDE SEQUENCE [LARGE SCALE GENOMIC DNA]</scope>
    <source>
        <strain evidence="5">morsitans</strain>
    </source>
</reference>
<protein>
    <recommendedName>
        <fullName evidence="3">NusG-like N-terminal domain-containing protein</fullName>
    </recommendedName>
</protein>
<keyword evidence="5" id="KW-1185">Reference proteome</keyword>
<keyword evidence="1" id="KW-0804">Transcription</keyword>
<dbReference type="SMART" id="SM00738">
    <property type="entry name" value="NGN"/>
    <property type="match status" value="1"/>
</dbReference>
<dbReference type="eggNOG" id="COG0250">
    <property type="taxonomic scope" value="Bacteria"/>
</dbReference>
<dbReference type="CDD" id="cd09894">
    <property type="entry name" value="NGN_SP_AnfA1"/>
    <property type="match status" value="1"/>
</dbReference>
<organism evidence="4 5">
    <name type="scientific">Sodalis glossinidius (strain morsitans)</name>
    <dbReference type="NCBI Taxonomy" id="343509"/>
    <lineage>
        <taxon>Bacteria</taxon>
        <taxon>Pseudomonadati</taxon>
        <taxon>Pseudomonadota</taxon>
        <taxon>Gammaproteobacteria</taxon>
        <taxon>Enterobacterales</taxon>
        <taxon>Bruguierivoracaceae</taxon>
        <taxon>Sodalis</taxon>
    </lineage>
</organism>
<dbReference type="KEGG" id="sgl:SG1212"/>
<evidence type="ECO:0000313" key="5">
    <source>
        <dbReference type="Proteomes" id="UP000001932"/>
    </source>
</evidence>
<evidence type="ECO:0000313" key="4">
    <source>
        <dbReference type="EMBL" id="BAE74487.1"/>
    </source>
</evidence>
<dbReference type="GO" id="GO:0006354">
    <property type="term" value="P:DNA-templated transcription elongation"/>
    <property type="evidence" value="ECO:0007669"/>
    <property type="project" value="InterPro"/>
</dbReference>
<dbReference type="EMBL" id="AP008232">
    <property type="protein sequence ID" value="BAE74487.1"/>
    <property type="molecule type" value="Genomic_DNA"/>
</dbReference>
<evidence type="ECO:0000256" key="2">
    <source>
        <dbReference type="SAM" id="Phobius"/>
    </source>
</evidence>
<dbReference type="HOGENOM" id="CLU_067287_4_1_6"/>
<proteinExistence type="predicted"/>
<name>Q2NTN8_SODGM</name>
<dbReference type="Pfam" id="PF02357">
    <property type="entry name" value="NusG"/>
    <property type="match status" value="1"/>
</dbReference>
<gene>
    <name evidence="4" type="ordered locus">SG1212</name>
</gene>
<feature type="domain" description="NusG-like N-terminal" evidence="3">
    <location>
        <begin position="8"/>
        <end position="110"/>
    </location>
</feature>
<accession>Q2NTN8</accession>
<feature type="transmembrane region" description="Helical" evidence="2">
    <location>
        <begin position="12"/>
        <end position="36"/>
    </location>
</feature>
<dbReference type="Gene3D" id="3.30.70.940">
    <property type="entry name" value="NusG, N-terminal domain"/>
    <property type="match status" value="1"/>
</dbReference>
<evidence type="ECO:0000259" key="3">
    <source>
        <dbReference type="SMART" id="SM00738"/>
    </source>
</evidence>
<dbReference type="Proteomes" id="UP000001932">
    <property type="component" value="Chromosome"/>
</dbReference>
<dbReference type="STRING" id="343509.SG1212"/>
<evidence type="ECO:0000256" key="1">
    <source>
        <dbReference type="ARBA" id="ARBA00023163"/>
    </source>
</evidence>
<dbReference type="AlphaFoldDB" id="Q2NTN8"/>
<keyword evidence="2" id="KW-1133">Transmembrane helix</keyword>
<dbReference type="InterPro" id="IPR036735">
    <property type="entry name" value="NGN_dom_sf"/>
</dbReference>
<sequence>MRAKDCHIMSWYLLRFKATLFNMVFNHLAASGVYYFCPMIETQYRRPDSVASFRKRLSPVFPGYLFVNLDFDHCHPQKLSAHRHIYGLINFGQGPSPIDDAVIDLLMAKPHIVRKIIDAPRAWKEMSELEKIMYICDDEQRIAAFLN</sequence>